<organism evidence="3 4">
    <name type="scientific">Candidatus Electrothrix aarhusensis</name>
    <dbReference type="NCBI Taxonomy" id="1859131"/>
    <lineage>
        <taxon>Bacteria</taxon>
        <taxon>Pseudomonadati</taxon>
        <taxon>Thermodesulfobacteriota</taxon>
        <taxon>Desulfobulbia</taxon>
        <taxon>Desulfobulbales</taxon>
        <taxon>Desulfobulbaceae</taxon>
        <taxon>Candidatus Electrothrix</taxon>
    </lineage>
</organism>
<protein>
    <recommendedName>
        <fullName evidence="2">GmrSD restriction endonucleases N-terminal domain-containing protein</fullName>
    </recommendedName>
</protein>
<comment type="caution">
    <text evidence="3">The sequence shown here is derived from an EMBL/GenBank/DDBJ whole genome shotgun (WGS) entry which is preliminary data.</text>
</comment>
<accession>A0A3S3U877</accession>
<evidence type="ECO:0000259" key="2">
    <source>
        <dbReference type="Pfam" id="PF03235"/>
    </source>
</evidence>
<dbReference type="EMBL" id="MTKO01000095">
    <property type="protein sequence ID" value="RWX44417.1"/>
    <property type="molecule type" value="Genomic_DNA"/>
</dbReference>
<dbReference type="Proteomes" id="UP000287853">
    <property type="component" value="Unassembled WGS sequence"/>
</dbReference>
<evidence type="ECO:0000313" key="3">
    <source>
        <dbReference type="EMBL" id="RWX44417.1"/>
    </source>
</evidence>
<feature type="compositionally biased region" description="Acidic residues" evidence="1">
    <location>
        <begin position="16"/>
        <end position="42"/>
    </location>
</feature>
<dbReference type="PANTHER" id="PTHR39639:SF1">
    <property type="entry name" value="DUF262 DOMAIN-CONTAINING PROTEIN"/>
    <property type="match status" value="1"/>
</dbReference>
<dbReference type="Pfam" id="PF03235">
    <property type="entry name" value="GmrSD_N"/>
    <property type="match status" value="1"/>
</dbReference>
<evidence type="ECO:0000256" key="1">
    <source>
        <dbReference type="SAM" id="MobiDB-lite"/>
    </source>
</evidence>
<name>A0A3S3U877_9BACT</name>
<evidence type="ECO:0000313" key="4">
    <source>
        <dbReference type="Proteomes" id="UP000287853"/>
    </source>
</evidence>
<proteinExistence type="predicted"/>
<dbReference type="InterPro" id="IPR004919">
    <property type="entry name" value="GmrSD_N"/>
</dbReference>
<dbReference type="AlphaFoldDB" id="A0A3S3U877"/>
<keyword evidence="4" id="KW-1185">Reference proteome</keyword>
<dbReference type="PANTHER" id="PTHR39639">
    <property type="entry name" value="CHROMOSOME 16, WHOLE GENOME SHOTGUN SEQUENCE"/>
    <property type="match status" value="1"/>
</dbReference>
<feature type="region of interest" description="Disordered" evidence="1">
    <location>
        <begin position="1"/>
        <end position="45"/>
    </location>
</feature>
<sequence length="391" mass="45560">MKAMNSSGTKKGAEASDLDEEIEIDFPDEEPSEDGTDEEPFMEEPFNPNEINIISKQDSLNNLVKRLDHGEIDMNTDFQREAELWKNKQMSRLIESILIRIPLPAFYFDATDDDKWLVVDGLQRLSSIKKFVVDKKLSLNGLEYLEDLHGATYDDLPRTYQRRIDECSITIFLIQPGTPDEVKYSIFRRINTGGLTLNFQEIRNALASPRLRSYLRGLSKNKYMKKTIGANTKRMQGQELALRFLAFYTMNYLETKKNITVFLDEMMVKLEEMNKDELNLLGEKYRTALKRSWNIFGETAFEKITDNGETVKRRRKNSTLFEVWTVALARLPEDGIDRLAAKKEILQKKHIRLITNDEIYFRSITFSTQTKNSYRIRCEKVQKLINEVLDA</sequence>
<feature type="domain" description="GmrSD restriction endonucleases N-terminal" evidence="2">
    <location>
        <begin position="73"/>
        <end position="206"/>
    </location>
</feature>
<reference evidence="3 4" key="1">
    <citation type="submission" date="2017-01" db="EMBL/GenBank/DDBJ databases">
        <title>The cable genome- insights into the physiology and evolution of filamentous bacteria capable of sulfide oxidation via long distance electron transfer.</title>
        <authorList>
            <person name="Schreiber L."/>
            <person name="Bjerg J.T."/>
            <person name="Boggild A."/>
            <person name="Van De Vossenberg J."/>
            <person name="Meysman F."/>
            <person name="Nielsen L.P."/>
            <person name="Schramm A."/>
            <person name="Kjeldsen K.U."/>
        </authorList>
    </citation>
    <scope>NUCLEOTIDE SEQUENCE [LARGE SCALE GENOMIC DNA]</scope>
    <source>
        <strain evidence="3">MCF</strain>
    </source>
</reference>
<gene>
    <name evidence="3" type="ORF">H206_02135</name>
</gene>